<dbReference type="OrthoDB" id="10561519at2759"/>
<comment type="caution">
    <text evidence="1">The sequence shown here is derived from an EMBL/GenBank/DDBJ whole genome shotgun (WGS) entry which is preliminary data.</text>
</comment>
<organism evidence="1 2">
    <name type="scientific">Linderina pennispora</name>
    <dbReference type="NCBI Taxonomy" id="61395"/>
    <lineage>
        <taxon>Eukaryota</taxon>
        <taxon>Fungi</taxon>
        <taxon>Fungi incertae sedis</taxon>
        <taxon>Zoopagomycota</taxon>
        <taxon>Kickxellomycotina</taxon>
        <taxon>Kickxellomycetes</taxon>
        <taxon>Kickxellales</taxon>
        <taxon>Kickxellaceae</taxon>
        <taxon>Linderina</taxon>
    </lineage>
</organism>
<dbReference type="GeneID" id="63803255"/>
<dbReference type="RefSeq" id="XP_040746510.1">
    <property type="nucleotide sequence ID" value="XM_040886607.1"/>
</dbReference>
<reference evidence="1 2" key="1">
    <citation type="submission" date="2016-07" db="EMBL/GenBank/DDBJ databases">
        <title>Pervasive Adenine N6-methylation of Active Genes in Fungi.</title>
        <authorList>
            <consortium name="DOE Joint Genome Institute"/>
            <person name="Mondo S.J."/>
            <person name="Dannebaum R.O."/>
            <person name="Kuo R.C."/>
            <person name="Labutti K."/>
            <person name="Haridas S."/>
            <person name="Kuo A."/>
            <person name="Salamov A."/>
            <person name="Ahrendt S.R."/>
            <person name="Lipzen A."/>
            <person name="Sullivan W."/>
            <person name="Andreopoulos W.B."/>
            <person name="Clum A."/>
            <person name="Lindquist E."/>
            <person name="Daum C."/>
            <person name="Ramamoorthy G.K."/>
            <person name="Gryganskyi A."/>
            <person name="Culley D."/>
            <person name="Magnuson J.K."/>
            <person name="James T.Y."/>
            <person name="O'Malley M.A."/>
            <person name="Stajich J.E."/>
            <person name="Spatafora J.W."/>
            <person name="Visel A."/>
            <person name="Grigoriev I.V."/>
        </authorList>
    </citation>
    <scope>NUCLEOTIDE SEQUENCE [LARGE SCALE GENOMIC DNA]</scope>
    <source>
        <strain evidence="1 2">ATCC 12442</strain>
    </source>
</reference>
<accession>A0A1Y1WHX2</accession>
<gene>
    <name evidence="1" type="ORF">DL89DRAFT_265315</name>
</gene>
<name>A0A1Y1WHX2_9FUNG</name>
<evidence type="ECO:0000313" key="1">
    <source>
        <dbReference type="EMBL" id="ORX73170.1"/>
    </source>
</evidence>
<dbReference type="AlphaFoldDB" id="A0A1Y1WHX2"/>
<protein>
    <submittedName>
        <fullName evidence="1">Uncharacterized protein</fullName>
    </submittedName>
</protein>
<sequence>MTWTVCNVPKPVHHDHGYAQLTVPLVPGEYEYKIVLPSKETVKHNEEAWVMQYDSWKTTFSGHNYHGHHGHMACSCSHTNHCHHPHHGHCGHHH</sequence>
<evidence type="ECO:0000313" key="2">
    <source>
        <dbReference type="Proteomes" id="UP000193922"/>
    </source>
</evidence>
<dbReference type="EMBL" id="MCFD01000002">
    <property type="protein sequence ID" value="ORX73170.1"/>
    <property type="molecule type" value="Genomic_DNA"/>
</dbReference>
<proteinExistence type="predicted"/>
<dbReference type="Proteomes" id="UP000193922">
    <property type="component" value="Unassembled WGS sequence"/>
</dbReference>
<keyword evidence="2" id="KW-1185">Reference proteome</keyword>